<dbReference type="InterPro" id="IPR007185">
    <property type="entry name" value="DNA_pol_a/d/e_bsu"/>
</dbReference>
<reference evidence="8" key="1">
    <citation type="submission" date="2022-11" db="UniProtKB">
        <authorList>
            <consortium name="WormBaseParasite"/>
        </authorList>
    </citation>
    <scope>IDENTIFICATION</scope>
</reference>
<dbReference type="Gene3D" id="3.60.21.50">
    <property type="match status" value="1"/>
</dbReference>
<comment type="similarity">
    <text evidence="2">Belongs to the DNA polymerase delta/II small subunit family.</text>
</comment>
<dbReference type="GO" id="GO:0043625">
    <property type="term" value="C:delta DNA polymerase complex"/>
    <property type="evidence" value="ECO:0007669"/>
    <property type="project" value="TreeGrafter"/>
</dbReference>
<dbReference type="Gene3D" id="2.40.50.430">
    <property type="match status" value="1"/>
</dbReference>
<proteinExistence type="inferred from homology"/>
<evidence type="ECO:0000256" key="4">
    <source>
        <dbReference type="ARBA" id="ARBA00023242"/>
    </source>
</evidence>
<accession>A0A915PVC4</accession>
<feature type="domain" description="DNA polymerase alpha/delta/epsilon subunit B" evidence="5">
    <location>
        <begin position="181"/>
        <end position="415"/>
    </location>
</feature>
<dbReference type="PANTHER" id="PTHR10416:SF0">
    <property type="entry name" value="DNA POLYMERASE DELTA SUBUNIT 2"/>
    <property type="match status" value="1"/>
</dbReference>
<name>A0A915PVC4_9BILA</name>
<keyword evidence="3" id="KW-0235">DNA replication</keyword>
<evidence type="ECO:0000256" key="3">
    <source>
        <dbReference type="ARBA" id="ARBA00022705"/>
    </source>
</evidence>
<evidence type="ECO:0000313" key="8">
    <source>
        <dbReference type="WBParaSite" id="sdigi.contig482.g8593.t1"/>
    </source>
</evidence>
<dbReference type="InterPro" id="IPR041863">
    <property type="entry name" value="PolD2_C"/>
</dbReference>
<sequence length="466" mass="53302">MSFRRRYTAQYQNLSDKYLIGEKDIEAECFHRQYYHMYRTRVKLLEKRIIDNAKRLLGDNIKLCRLTRARTDGNVLIIGTIAKRVKLRPSILRDLAEEQLILPQPVAEDKLIGEEDFVEFEDDDQIVRLAGDFDMDELATGCIIGLYGMQLGNDVFRVRQVIWPSKALQPSYPILNDDRYVVFVSGFSFTGEVEKDAEKLFSLDLLQKWLCGLLPLSEKEREIVERVVRLVVAGESVAITEQGKEFTTAARYLIKNEECPNVECVARMDKFLSKIASMLEVDVMPGLGDPSTHLMPQQPIHRAVFPMGSQHGKMLNLVTNPYQFSLEGVQIMGTSGELDRNFRCFSNLHALGECLSDLKRFTKKLSSVELLSKILDWQHLAPTIPDTVDGFPFMDREPFIIDLFPHILFAANQLEASHAIVEYEGNRRTLLLSVPSFTKTFSMVLVNLKNLEVIEHNFSIDKLICD</sequence>
<dbReference type="InterPro" id="IPR024826">
    <property type="entry name" value="DNA_pol_delta/II_ssu"/>
</dbReference>
<dbReference type="GO" id="GO:0006271">
    <property type="term" value="P:DNA strand elongation involved in DNA replication"/>
    <property type="evidence" value="ECO:0007669"/>
    <property type="project" value="TreeGrafter"/>
</dbReference>
<dbReference type="CDD" id="cd07387">
    <property type="entry name" value="MPP_PolD2_C"/>
    <property type="match status" value="1"/>
</dbReference>
<evidence type="ECO:0000259" key="5">
    <source>
        <dbReference type="Pfam" id="PF04042"/>
    </source>
</evidence>
<keyword evidence="4" id="KW-0539">Nucleus</keyword>
<evidence type="ECO:0000259" key="6">
    <source>
        <dbReference type="Pfam" id="PF18018"/>
    </source>
</evidence>
<dbReference type="AlphaFoldDB" id="A0A915PVC4"/>
<feature type="domain" description="DNA polymerase delta subunit OB-fold" evidence="6">
    <location>
        <begin position="33"/>
        <end position="160"/>
    </location>
</feature>
<dbReference type="WBParaSite" id="sdigi.contig482.g8593.t1">
    <property type="protein sequence ID" value="sdigi.contig482.g8593.t1"/>
    <property type="gene ID" value="sdigi.contig482.g8593"/>
</dbReference>
<evidence type="ECO:0000313" key="7">
    <source>
        <dbReference type="Proteomes" id="UP000887581"/>
    </source>
</evidence>
<keyword evidence="7" id="KW-1185">Reference proteome</keyword>
<evidence type="ECO:0000256" key="1">
    <source>
        <dbReference type="ARBA" id="ARBA00004123"/>
    </source>
</evidence>
<dbReference type="Pfam" id="PF04042">
    <property type="entry name" value="DNA_pol_E_B"/>
    <property type="match status" value="1"/>
</dbReference>
<evidence type="ECO:0000256" key="2">
    <source>
        <dbReference type="ARBA" id="ARBA00006035"/>
    </source>
</evidence>
<comment type="subcellular location">
    <subcellularLocation>
        <location evidence="1">Nucleus</location>
    </subcellularLocation>
</comment>
<dbReference type="PANTHER" id="PTHR10416">
    <property type="entry name" value="DNA POLYMERASE DELTA SUBUNIT 2"/>
    <property type="match status" value="1"/>
</dbReference>
<organism evidence="7 8">
    <name type="scientific">Setaria digitata</name>
    <dbReference type="NCBI Taxonomy" id="48799"/>
    <lineage>
        <taxon>Eukaryota</taxon>
        <taxon>Metazoa</taxon>
        <taxon>Ecdysozoa</taxon>
        <taxon>Nematoda</taxon>
        <taxon>Chromadorea</taxon>
        <taxon>Rhabditida</taxon>
        <taxon>Spirurina</taxon>
        <taxon>Spiruromorpha</taxon>
        <taxon>Filarioidea</taxon>
        <taxon>Setariidae</taxon>
        <taxon>Setaria</taxon>
    </lineage>
</organism>
<dbReference type="InterPro" id="IPR040663">
    <property type="entry name" value="DNA_pol_D_N"/>
</dbReference>
<dbReference type="Proteomes" id="UP000887581">
    <property type="component" value="Unplaced"/>
</dbReference>
<protein>
    <submittedName>
        <fullName evidence="8">DNA polymerase alpha/delta/epsilon subunit B domain-containing protein</fullName>
    </submittedName>
</protein>
<dbReference type="Pfam" id="PF18018">
    <property type="entry name" value="DNA_pol_D_N"/>
    <property type="match status" value="1"/>
</dbReference>
<dbReference type="GO" id="GO:0003677">
    <property type="term" value="F:DNA binding"/>
    <property type="evidence" value="ECO:0007669"/>
    <property type="project" value="InterPro"/>
</dbReference>